<dbReference type="RefSeq" id="WP_091405064.1">
    <property type="nucleotide sequence ID" value="NZ_FMYV01000008.1"/>
</dbReference>
<evidence type="ECO:0000313" key="3">
    <source>
        <dbReference type="EMBL" id="SDC80107.1"/>
    </source>
</evidence>
<feature type="domain" description="Capsular polysaccharide assembling protein CapF C-terminal" evidence="2">
    <location>
        <begin position="256"/>
        <end position="365"/>
    </location>
</feature>
<dbReference type="Pfam" id="PF14667">
    <property type="entry name" value="Polysacc_synt_C"/>
    <property type="match status" value="1"/>
</dbReference>
<reference evidence="3 4" key="1">
    <citation type="submission" date="2016-10" db="EMBL/GenBank/DDBJ databases">
        <authorList>
            <person name="de Groot N.N."/>
        </authorList>
    </citation>
    <scope>NUCLEOTIDE SEQUENCE [LARGE SCALE GENOMIC DNA]</scope>
    <source>
        <strain evidence="3 4">WG14</strain>
    </source>
</reference>
<evidence type="ECO:0000313" key="4">
    <source>
        <dbReference type="Proteomes" id="UP000199322"/>
    </source>
</evidence>
<feature type="domain" description="NAD-dependent epimerase/dehydratase" evidence="1">
    <location>
        <begin position="3"/>
        <end position="187"/>
    </location>
</feature>
<gene>
    <name evidence="3" type="ORF">SAMN04488588_1826</name>
</gene>
<dbReference type="InterPro" id="IPR011051">
    <property type="entry name" value="RmlC_Cupin_sf"/>
</dbReference>
<accession>A0A1G6PL24</accession>
<dbReference type="Proteomes" id="UP000199322">
    <property type="component" value="Unassembled WGS sequence"/>
</dbReference>
<protein>
    <submittedName>
        <fullName evidence="3">UDP-2-acetamido-2,6-beta-L-arabino-hexul-4-ose reductase</fullName>
    </submittedName>
</protein>
<dbReference type="InterPro" id="IPR001509">
    <property type="entry name" value="Epimerase_deHydtase"/>
</dbReference>
<dbReference type="Gene3D" id="2.60.120.10">
    <property type="entry name" value="Jelly Rolls"/>
    <property type="match status" value="1"/>
</dbReference>
<dbReference type="InterPro" id="IPR029303">
    <property type="entry name" value="CapF_C"/>
</dbReference>
<name>A0A1G6PL24_9BACT</name>
<evidence type="ECO:0000259" key="1">
    <source>
        <dbReference type="Pfam" id="PF01370"/>
    </source>
</evidence>
<organism evidence="3 4">
    <name type="scientific">Geotoga petraea</name>
    <dbReference type="NCBI Taxonomy" id="28234"/>
    <lineage>
        <taxon>Bacteria</taxon>
        <taxon>Thermotogati</taxon>
        <taxon>Thermotogota</taxon>
        <taxon>Thermotogae</taxon>
        <taxon>Petrotogales</taxon>
        <taxon>Petrotogaceae</taxon>
        <taxon>Geotoga</taxon>
    </lineage>
</organism>
<dbReference type="InterPro" id="IPR036291">
    <property type="entry name" value="NAD(P)-bd_dom_sf"/>
</dbReference>
<sequence>MKILVTGSKGFVGKNLIAELKNSGYEEIYEYDKDTPKEKLNDFTKKCDFVFHLAGVNRPEDPKDFMKGNYGFTLELLEKLKENQNKSPILLTSSIQAELDNPYGKSKKAGEDLLFQYAKGNNTEVFIYRLPNLFGKWSKPNYNTVVATFCYNIARDLEIKVNDPQVELTLCYIDDVLKEFKKALKNKPSKNGDYCFVPTTHKIKLGELADTIKSFKNSRNNLKIPNMENPLVKKLYSTYLSFLPENDFSYELKMNVDNRGSFTEILKTEERGQVSVNISKPGITKGNHWHHTKNEKFLVVSGKGVIRFRKIDEEKVIEYFVSEDKLEVIDIPPGYTHNIENLGDKDMVTIMWANELFDPENPDTYYLEV</sequence>
<dbReference type="CDD" id="cd07007">
    <property type="entry name" value="cupin_CapF-like_C"/>
    <property type="match status" value="1"/>
</dbReference>
<dbReference type="CDD" id="cd05261">
    <property type="entry name" value="CAPF_like_SDR_e"/>
    <property type="match status" value="1"/>
</dbReference>
<dbReference type="SUPFAM" id="SSF51182">
    <property type="entry name" value="RmlC-like cupins"/>
    <property type="match status" value="1"/>
</dbReference>
<keyword evidence="4" id="KW-1185">Reference proteome</keyword>
<dbReference type="AlphaFoldDB" id="A0A1G6PL24"/>
<dbReference type="Gene3D" id="3.40.50.720">
    <property type="entry name" value="NAD(P)-binding Rossmann-like Domain"/>
    <property type="match status" value="1"/>
</dbReference>
<proteinExistence type="predicted"/>
<dbReference type="PANTHER" id="PTHR43245:SF55">
    <property type="entry name" value="NAD(P)-BINDING DOMAIN-CONTAINING PROTEIN"/>
    <property type="match status" value="1"/>
</dbReference>
<dbReference type="STRING" id="28234.SAMN04488588_1826"/>
<dbReference type="SUPFAM" id="SSF51735">
    <property type="entry name" value="NAD(P)-binding Rossmann-fold domains"/>
    <property type="match status" value="1"/>
</dbReference>
<dbReference type="InterPro" id="IPR050177">
    <property type="entry name" value="Lipid_A_modif_metabolic_enz"/>
</dbReference>
<dbReference type="InterPro" id="IPR014710">
    <property type="entry name" value="RmlC-like_jellyroll"/>
</dbReference>
<dbReference type="PANTHER" id="PTHR43245">
    <property type="entry name" value="BIFUNCTIONAL POLYMYXIN RESISTANCE PROTEIN ARNA"/>
    <property type="match status" value="1"/>
</dbReference>
<dbReference type="Pfam" id="PF01370">
    <property type="entry name" value="Epimerase"/>
    <property type="match status" value="1"/>
</dbReference>
<dbReference type="EMBL" id="FMYV01000008">
    <property type="protein sequence ID" value="SDC80107.1"/>
    <property type="molecule type" value="Genomic_DNA"/>
</dbReference>
<evidence type="ECO:0000259" key="2">
    <source>
        <dbReference type="Pfam" id="PF14667"/>
    </source>
</evidence>